<keyword evidence="3" id="KW-1185">Reference proteome</keyword>
<feature type="transmembrane region" description="Helical" evidence="1">
    <location>
        <begin position="68"/>
        <end position="86"/>
    </location>
</feature>
<dbReference type="Proteomes" id="UP000249239">
    <property type="component" value="Unassembled WGS sequence"/>
</dbReference>
<comment type="caution">
    <text evidence="2">The sequence shown here is derived from an EMBL/GenBank/DDBJ whole genome shotgun (WGS) entry which is preliminary data.</text>
</comment>
<sequence length="223" mass="25658">MQRLVSWLLSFRVDEVKRFLFIFYLVGLIGFLMPFSHSLFLWLTRWALLFNVLLLVRFYGDGFTARHGLVYVVIMLAGFAVEMVGVNTGLVFGSYVYGPALGLKLWGTPLMIGLNWLMLTFCWSAVLQSFRIPIFVKVFLAALGMLFYDVLLEPSAPLLDMWVWHNDAIPLQNYVAWFGIALFFQALVHGMRMVRFHPLARVVLLSQMLFFFGLWIAQIIGLS</sequence>
<dbReference type="PANTHER" id="PTHR39419">
    <property type="entry name" value="SLL0814 PROTEIN"/>
    <property type="match status" value="1"/>
</dbReference>
<keyword evidence="1" id="KW-0472">Membrane</keyword>
<feature type="transmembrane region" description="Helical" evidence="1">
    <location>
        <begin position="39"/>
        <end position="56"/>
    </location>
</feature>
<dbReference type="PANTHER" id="PTHR39419:SF1">
    <property type="entry name" value="SLL0814 PROTEIN"/>
    <property type="match status" value="1"/>
</dbReference>
<feature type="transmembrane region" description="Helical" evidence="1">
    <location>
        <begin position="134"/>
        <end position="151"/>
    </location>
</feature>
<feature type="transmembrane region" description="Helical" evidence="1">
    <location>
        <begin position="16"/>
        <end position="33"/>
    </location>
</feature>
<proteinExistence type="predicted"/>
<keyword evidence="1" id="KW-1133">Transmembrane helix</keyword>
<organism evidence="2 3">
    <name type="scientific">Breznakibacter xylanolyticus</name>
    <dbReference type="NCBI Taxonomy" id="990"/>
    <lineage>
        <taxon>Bacteria</taxon>
        <taxon>Pseudomonadati</taxon>
        <taxon>Bacteroidota</taxon>
        <taxon>Bacteroidia</taxon>
        <taxon>Marinilabiliales</taxon>
        <taxon>Marinilabiliaceae</taxon>
        <taxon>Breznakibacter</taxon>
    </lineage>
</organism>
<protein>
    <submittedName>
        <fullName evidence="2">Putative membrane protein</fullName>
    </submittedName>
</protein>
<keyword evidence="1" id="KW-0812">Transmembrane</keyword>
<feature type="transmembrane region" description="Helical" evidence="1">
    <location>
        <begin position="106"/>
        <end position="127"/>
    </location>
</feature>
<evidence type="ECO:0000313" key="3">
    <source>
        <dbReference type="Proteomes" id="UP000249239"/>
    </source>
</evidence>
<reference evidence="2 3" key="1">
    <citation type="submission" date="2018-06" db="EMBL/GenBank/DDBJ databases">
        <title>Genomic Encyclopedia of Archaeal and Bacterial Type Strains, Phase II (KMG-II): from individual species to whole genera.</title>
        <authorList>
            <person name="Goeker M."/>
        </authorList>
    </citation>
    <scope>NUCLEOTIDE SEQUENCE [LARGE SCALE GENOMIC DNA]</scope>
    <source>
        <strain evidence="2 3">DSM 6779</strain>
    </source>
</reference>
<accession>A0A2W7NE46</accession>
<feature type="transmembrane region" description="Helical" evidence="1">
    <location>
        <begin position="202"/>
        <end position="221"/>
    </location>
</feature>
<dbReference type="AlphaFoldDB" id="A0A2W7NE46"/>
<dbReference type="OrthoDB" id="9811293at2"/>
<dbReference type="Pfam" id="PF04240">
    <property type="entry name" value="Caroten_synth"/>
    <property type="match status" value="1"/>
</dbReference>
<evidence type="ECO:0000256" key="1">
    <source>
        <dbReference type="SAM" id="Phobius"/>
    </source>
</evidence>
<name>A0A2W7NE46_9BACT</name>
<feature type="transmembrane region" description="Helical" evidence="1">
    <location>
        <begin position="171"/>
        <end position="190"/>
    </location>
</feature>
<dbReference type="RefSeq" id="WP_111445734.1">
    <property type="nucleotide sequence ID" value="NZ_QKZK01000013.1"/>
</dbReference>
<evidence type="ECO:0000313" key="2">
    <source>
        <dbReference type="EMBL" id="PZX16377.1"/>
    </source>
</evidence>
<gene>
    <name evidence="2" type="ORF">LX69_01871</name>
</gene>
<dbReference type="InterPro" id="IPR007354">
    <property type="entry name" value="CruF-like"/>
</dbReference>
<dbReference type="EMBL" id="QKZK01000013">
    <property type="protein sequence ID" value="PZX16377.1"/>
    <property type="molecule type" value="Genomic_DNA"/>
</dbReference>